<comment type="caution">
    <text evidence="1">The sequence shown here is derived from an EMBL/GenBank/DDBJ whole genome shotgun (WGS) entry which is preliminary data.</text>
</comment>
<sequence length="95" mass="11096">MRGIIRDTLLIGFGIASLGRKKLKNVYNILKTEGEAFKDEIPVIKKRWQKVETLSDRLDEMGQKFFQRLNIVTRTEFSELNKKIEKILKQKSVAD</sequence>
<gene>
    <name evidence="1" type="ORF">ENV70_06325</name>
</gene>
<proteinExistence type="predicted"/>
<name>A0A7C6EKU1_UNCW3</name>
<organism evidence="1">
    <name type="scientific">candidate division WOR-3 bacterium</name>
    <dbReference type="NCBI Taxonomy" id="2052148"/>
    <lineage>
        <taxon>Bacteria</taxon>
        <taxon>Bacteria division WOR-3</taxon>
    </lineage>
</organism>
<reference evidence="1" key="1">
    <citation type="journal article" date="2020" name="mSystems">
        <title>Genome- and Community-Level Interaction Insights into Carbon Utilization and Element Cycling Functions of Hydrothermarchaeota in Hydrothermal Sediment.</title>
        <authorList>
            <person name="Zhou Z."/>
            <person name="Liu Y."/>
            <person name="Xu W."/>
            <person name="Pan J."/>
            <person name="Luo Z.H."/>
            <person name="Li M."/>
        </authorList>
    </citation>
    <scope>NUCLEOTIDE SEQUENCE [LARGE SCALE GENOMIC DNA]</scope>
    <source>
        <strain evidence="1">SpSt-783</strain>
    </source>
</reference>
<accession>A0A7C6EKU1</accession>
<dbReference type="EMBL" id="DTHJ01000132">
    <property type="protein sequence ID" value="HHS63208.1"/>
    <property type="molecule type" value="Genomic_DNA"/>
</dbReference>
<protein>
    <submittedName>
        <fullName evidence="1">Uncharacterized protein</fullName>
    </submittedName>
</protein>
<dbReference type="AlphaFoldDB" id="A0A7C6EKU1"/>
<evidence type="ECO:0000313" key="1">
    <source>
        <dbReference type="EMBL" id="HHS63208.1"/>
    </source>
</evidence>